<dbReference type="HOGENOM" id="CLU_2481864_0_0_11"/>
<dbReference type="Proteomes" id="UP000000377">
    <property type="component" value="Chromosome"/>
</dbReference>
<gene>
    <name evidence="2" type="ordered locus">SBI_05878</name>
</gene>
<proteinExistence type="predicted"/>
<dbReference type="AlphaFoldDB" id="D7CG94"/>
<name>D7CG94_STRBB</name>
<dbReference type="EMBL" id="CP002047">
    <property type="protein sequence ID" value="ADI08998.1"/>
    <property type="molecule type" value="Genomic_DNA"/>
</dbReference>
<protein>
    <submittedName>
        <fullName evidence="2">Uncharacterized protein</fullName>
    </submittedName>
</protein>
<keyword evidence="3" id="KW-1185">Reference proteome</keyword>
<sequence length="87" mass="9267">MTAPTLALRSARARPKTSTGRALPVRQERRPSQASAARAVGPRWPAMMNTSSGPWAHGHCLYGLNIATCQSRRTRGEVVNTPAATAA</sequence>
<accession>D7CG94</accession>
<evidence type="ECO:0000313" key="3">
    <source>
        <dbReference type="Proteomes" id="UP000000377"/>
    </source>
</evidence>
<dbReference type="KEGG" id="sbh:SBI_05878"/>
<evidence type="ECO:0000313" key="2">
    <source>
        <dbReference type="EMBL" id="ADI08998.1"/>
    </source>
</evidence>
<evidence type="ECO:0000256" key="1">
    <source>
        <dbReference type="SAM" id="MobiDB-lite"/>
    </source>
</evidence>
<organism evidence="2 3">
    <name type="scientific">Streptomyces bingchenggensis (strain BCW-1)</name>
    <dbReference type="NCBI Taxonomy" id="749414"/>
    <lineage>
        <taxon>Bacteria</taxon>
        <taxon>Bacillati</taxon>
        <taxon>Actinomycetota</taxon>
        <taxon>Actinomycetes</taxon>
        <taxon>Kitasatosporales</taxon>
        <taxon>Streptomycetaceae</taxon>
        <taxon>Streptomyces</taxon>
    </lineage>
</organism>
<feature type="region of interest" description="Disordered" evidence="1">
    <location>
        <begin position="1"/>
        <end position="40"/>
    </location>
</feature>
<reference evidence="2 3" key="1">
    <citation type="journal article" date="2010" name="J. Bacteriol.">
        <title>Genome sequence of the milbemycin-producing bacterium Streptomyces bingchenggensis.</title>
        <authorList>
            <person name="Wang X.J."/>
            <person name="Yan Y.J."/>
            <person name="Zhang B."/>
            <person name="An J."/>
            <person name="Wang J.J."/>
            <person name="Tian J."/>
            <person name="Jiang L."/>
            <person name="Chen Y.H."/>
            <person name="Huang S.X."/>
            <person name="Yin M."/>
            <person name="Zhang J."/>
            <person name="Gao A.L."/>
            <person name="Liu C.X."/>
            <person name="Zhu Z.X."/>
            <person name="Xiang W.S."/>
        </authorList>
    </citation>
    <scope>NUCLEOTIDE SEQUENCE [LARGE SCALE GENOMIC DNA]</scope>
    <source>
        <strain evidence="2 3">BCW-1</strain>
    </source>
</reference>